<dbReference type="PANTHER" id="PTHR46515:SF1">
    <property type="entry name" value="TATA ELEMENT MODULATORY FACTOR"/>
    <property type="match status" value="1"/>
</dbReference>
<protein>
    <recommendedName>
        <fullName evidence="6">TATA element modulatory factor 1 TATA binding domain-containing protein</fullName>
    </recommendedName>
</protein>
<organism evidence="7 8">
    <name type="scientific">Golovinomyces cichoracearum</name>
    <dbReference type="NCBI Taxonomy" id="62708"/>
    <lineage>
        <taxon>Eukaryota</taxon>
        <taxon>Fungi</taxon>
        <taxon>Dikarya</taxon>
        <taxon>Ascomycota</taxon>
        <taxon>Pezizomycotina</taxon>
        <taxon>Leotiomycetes</taxon>
        <taxon>Erysiphales</taxon>
        <taxon>Erysiphaceae</taxon>
        <taxon>Golovinomyces</taxon>
    </lineage>
</organism>
<dbReference type="Pfam" id="PF12329">
    <property type="entry name" value="TMF_DNA_bd"/>
    <property type="match status" value="1"/>
</dbReference>
<dbReference type="InterPro" id="IPR022091">
    <property type="entry name" value="TMF_TATA-bd"/>
</dbReference>
<feature type="domain" description="TATA element modulatory factor 1 TATA binding" evidence="6">
    <location>
        <begin position="740"/>
        <end position="852"/>
    </location>
</feature>
<dbReference type="Pfam" id="PF12325">
    <property type="entry name" value="TMF_TATA_bd"/>
    <property type="match status" value="1"/>
</dbReference>
<dbReference type="STRING" id="62708.A0A420HAA7"/>
<name>A0A420HAA7_9PEZI</name>
<feature type="coiled-coil region" evidence="4">
    <location>
        <begin position="406"/>
        <end position="451"/>
    </location>
</feature>
<feature type="compositionally biased region" description="Low complexity" evidence="5">
    <location>
        <begin position="97"/>
        <end position="107"/>
    </location>
</feature>
<evidence type="ECO:0000256" key="1">
    <source>
        <dbReference type="ARBA" id="ARBA00004555"/>
    </source>
</evidence>
<feature type="compositionally biased region" description="Polar residues" evidence="5">
    <location>
        <begin position="676"/>
        <end position="687"/>
    </location>
</feature>
<dbReference type="AlphaFoldDB" id="A0A420HAA7"/>
<evidence type="ECO:0000256" key="3">
    <source>
        <dbReference type="ARBA" id="ARBA00023054"/>
    </source>
</evidence>
<dbReference type="InterPro" id="IPR052602">
    <property type="entry name" value="Growth_transcription_reg"/>
</dbReference>
<dbReference type="GO" id="GO:0005783">
    <property type="term" value="C:endoplasmic reticulum"/>
    <property type="evidence" value="ECO:0007669"/>
    <property type="project" value="TreeGrafter"/>
</dbReference>
<dbReference type="InterPro" id="IPR022092">
    <property type="entry name" value="TMF_DNA-bd"/>
</dbReference>
<accession>A0A420HAA7</accession>
<dbReference type="PANTHER" id="PTHR46515">
    <property type="entry name" value="TATA ELEMENT MODULATORY FACTOR TMF1"/>
    <property type="match status" value="1"/>
</dbReference>
<dbReference type="Proteomes" id="UP000283383">
    <property type="component" value="Unassembled WGS sequence"/>
</dbReference>
<evidence type="ECO:0000256" key="5">
    <source>
        <dbReference type="SAM" id="MobiDB-lite"/>
    </source>
</evidence>
<feature type="compositionally biased region" description="Polar residues" evidence="5">
    <location>
        <begin position="39"/>
        <end position="68"/>
    </location>
</feature>
<proteinExistence type="predicted"/>
<feature type="region of interest" description="Disordered" evidence="5">
    <location>
        <begin position="676"/>
        <end position="695"/>
    </location>
</feature>
<feature type="coiled-coil region" evidence="4">
    <location>
        <begin position="514"/>
        <end position="619"/>
    </location>
</feature>
<evidence type="ECO:0000259" key="6">
    <source>
        <dbReference type="Pfam" id="PF12325"/>
    </source>
</evidence>
<gene>
    <name evidence="7" type="ORF">GcM3_210024</name>
</gene>
<feature type="region of interest" description="Disordered" evidence="5">
    <location>
        <begin position="36"/>
        <end position="68"/>
    </location>
</feature>
<comment type="caution">
    <text evidence="7">The sequence shown here is derived from an EMBL/GenBank/DDBJ whole genome shotgun (WGS) entry which is preliminary data.</text>
</comment>
<comment type="subcellular location">
    <subcellularLocation>
        <location evidence="1">Golgi apparatus</location>
    </subcellularLocation>
</comment>
<reference evidence="7 8" key="1">
    <citation type="journal article" date="2018" name="BMC Genomics">
        <title>Comparative genome analyses reveal sequence features reflecting distinct modes of host-adaptation between dicot and monocot powdery mildew.</title>
        <authorList>
            <person name="Wu Y."/>
            <person name="Ma X."/>
            <person name="Pan Z."/>
            <person name="Kale S.D."/>
            <person name="Song Y."/>
            <person name="King H."/>
            <person name="Zhang Q."/>
            <person name="Presley C."/>
            <person name="Deng X."/>
            <person name="Wei C.I."/>
            <person name="Xiao S."/>
        </authorList>
    </citation>
    <scope>NUCLEOTIDE SEQUENCE [LARGE SCALE GENOMIC DNA]</scope>
    <source>
        <strain evidence="7">UMSG3</strain>
    </source>
</reference>
<evidence type="ECO:0000256" key="2">
    <source>
        <dbReference type="ARBA" id="ARBA00023034"/>
    </source>
</evidence>
<keyword evidence="8" id="KW-1185">Reference proteome</keyword>
<feature type="coiled-coil region" evidence="4">
    <location>
        <begin position="752"/>
        <end position="852"/>
    </location>
</feature>
<evidence type="ECO:0000313" key="7">
    <source>
        <dbReference type="EMBL" id="RKF54374.1"/>
    </source>
</evidence>
<dbReference type="EMBL" id="MCBQ01021011">
    <property type="protein sequence ID" value="RKF54374.1"/>
    <property type="molecule type" value="Genomic_DNA"/>
</dbReference>
<keyword evidence="3 4" id="KW-0175">Coiled coil</keyword>
<keyword evidence="2" id="KW-0333">Golgi apparatus</keyword>
<evidence type="ECO:0000313" key="8">
    <source>
        <dbReference type="Proteomes" id="UP000283383"/>
    </source>
</evidence>
<feature type="region of interest" description="Disordered" evidence="5">
    <location>
        <begin position="94"/>
        <end position="115"/>
    </location>
</feature>
<sequence>MTASSQQGSRWGSFFQQAVAEVESRLDDILTDGAEDTAAVQSTGNNSKTPLIVDSSQPVPSGITLTNSKSGDRLQERLARAVALKNAVPKGDNTVFSVPSRSSSSVPMQEEPRSSIESISNYQANTKADHDEATKISNLPKKINDTRVLPTVIQPTSLVLHTSSELSSSSNQECKILGELSKSELHEQIEDFSDINSSGLDTGKNPSVVSRQSADYEALPKKNHSNLSVSDTPREEETYFYLERIDTLQNKLQYLAKESAERSRLYAAAASNGSLEKKLAEKDRQIALLLDEGQTLSKKELNHLATIKKLRIQLKEENKEVIEAKKKQEIAKNEAIHATERWKKMQSFEKQVHEQQKIITELQNNIKSIKLENENNVLTITNLRSHFDESISHEREAEKERMEKSLVAEQKHAAGLFDEIARLENEKKLEINIAENKIKELEAVIITNEERQRVLHLEMKTEQQILESKLEAMRAKSEEASLGATGDAQARLLRQIETLQTQYSVASENWREIEASLITRAANLEKERDEAIRKDLETRMKVRETTRKLKVTEEELDDLRLELSISQKLISDRKTEFEALMKQVEDAKIALKEAQAAFNQEKQELKLEHQDRLAEEKQKCLEETWNNNPLIYNRPESSVFCSRKSLTHEFIGTPNSQNIMTSSNQMAREATSTSSVYNSRTSGQANRHPTGYILDSRKNSKTSLIEKLEYKPSNPSHDDFFDDFIPSPSLHPTSREMGSESTVGAGPSVQLVQRLSSAVRRLECEKVALKEDIARLSTQRDEARAEIVELMREIEAKKLLENRIAKLEEELHEVNKRYETSLVMLGEKSEEVDELRGDIQEIKTMYRDLVEKTVE</sequence>
<dbReference type="GO" id="GO:0005794">
    <property type="term" value="C:Golgi apparatus"/>
    <property type="evidence" value="ECO:0007669"/>
    <property type="project" value="UniProtKB-SubCell"/>
</dbReference>
<evidence type="ECO:0000256" key="4">
    <source>
        <dbReference type="SAM" id="Coils"/>
    </source>
</evidence>
<feature type="coiled-coil region" evidence="4">
    <location>
        <begin position="272"/>
        <end position="372"/>
    </location>
</feature>